<feature type="region of interest" description="Disordered" evidence="1">
    <location>
        <begin position="315"/>
        <end position="344"/>
    </location>
</feature>
<keyword evidence="3" id="KW-0238">DNA-binding</keyword>
<feature type="compositionally biased region" description="Low complexity" evidence="1">
    <location>
        <begin position="231"/>
        <end position="256"/>
    </location>
</feature>
<evidence type="ECO:0000313" key="4">
    <source>
        <dbReference type="Proteomes" id="UP000185024"/>
    </source>
</evidence>
<feature type="compositionally biased region" description="Polar residues" evidence="1">
    <location>
        <begin position="334"/>
        <end position="344"/>
    </location>
</feature>
<dbReference type="RefSeq" id="WP_074211817.1">
    <property type="nucleotide sequence ID" value="NZ_BJOI01000094.1"/>
</dbReference>
<evidence type="ECO:0000259" key="2">
    <source>
        <dbReference type="Pfam" id="PF11740"/>
    </source>
</evidence>
<dbReference type="Proteomes" id="UP000185024">
    <property type="component" value="Unassembled WGS sequence"/>
</dbReference>
<dbReference type="EMBL" id="FSQX01000002">
    <property type="protein sequence ID" value="SIN87266.1"/>
    <property type="molecule type" value="Genomic_DNA"/>
</dbReference>
<feature type="region of interest" description="Disordered" evidence="1">
    <location>
        <begin position="224"/>
        <end position="274"/>
    </location>
</feature>
<dbReference type="SUPFAM" id="SSF57997">
    <property type="entry name" value="Tropomyosin"/>
    <property type="match status" value="1"/>
</dbReference>
<sequence>MTIKPEIQQRIVAAAEELVAEGVDKPTNEQVRERLGGGSLSHISPVMREWRESQMVTAVAIRDMPKEIRTVLERVGAELWRSASQLADEDVERIRAQSNEQLKAAHDERDEALREIERLEARITSMREDHEHEKAQVARLTEDNQTLATETATAKQRAEDAMERVNDLHGQLSRQSEQLETARGQVQQLQSAVDQLREDKASIGNQLATVESDLKSTTRELEAAHQRESRLQQTLEEVSQELSSLQQEQASLRSEQASTAKRNDELKEESASLRSTIDQLRASASEANAELKTAREQIEELKGIRQELADTRTELAVSHAREEALRGQLDQRPDASQPTRGDKS</sequence>
<evidence type="ECO:0000313" key="3">
    <source>
        <dbReference type="EMBL" id="SIN87266.1"/>
    </source>
</evidence>
<organism evidence="3 4">
    <name type="scientific">Vreelandella aquamarina</name>
    <dbReference type="NCBI Taxonomy" id="77097"/>
    <lineage>
        <taxon>Bacteria</taxon>
        <taxon>Pseudomonadati</taxon>
        <taxon>Pseudomonadota</taxon>
        <taxon>Gammaproteobacteria</taxon>
        <taxon>Oceanospirillales</taxon>
        <taxon>Halomonadaceae</taxon>
        <taxon>Vreelandella</taxon>
    </lineage>
</organism>
<gene>
    <name evidence="3" type="ORF">SAMN05878438_3733</name>
</gene>
<dbReference type="AlphaFoldDB" id="A0A1N6EWA2"/>
<feature type="domain" description="KfrA N-terminal DNA-binding" evidence="2">
    <location>
        <begin position="9"/>
        <end position="122"/>
    </location>
</feature>
<dbReference type="PANTHER" id="PTHR18937">
    <property type="entry name" value="STRUCTURAL MAINTENANCE OF CHROMOSOMES SMC FAMILY MEMBER"/>
    <property type="match status" value="1"/>
</dbReference>
<dbReference type="GO" id="GO:0003677">
    <property type="term" value="F:DNA binding"/>
    <property type="evidence" value="ECO:0007669"/>
    <property type="project" value="UniProtKB-KW"/>
</dbReference>
<feature type="compositionally biased region" description="Basic and acidic residues" evidence="1">
    <location>
        <begin position="315"/>
        <end position="333"/>
    </location>
</feature>
<dbReference type="Gene3D" id="1.10.287.1490">
    <property type="match status" value="1"/>
</dbReference>
<dbReference type="GeneID" id="97278384"/>
<dbReference type="InterPro" id="IPR021104">
    <property type="entry name" value="KfrA_DNA-bd_N"/>
</dbReference>
<evidence type="ECO:0000256" key="1">
    <source>
        <dbReference type="SAM" id="MobiDB-lite"/>
    </source>
</evidence>
<dbReference type="Pfam" id="PF11740">
    <property type="entry name" value="KfrA_N"/>
    <property type="match status" value="1"/>
</dbReference>
<protein>
    <submittedName>
        <fullName evidence="3">Replication region DNA-binding N-term</fullName>
    </submittedName>
</protein>
<name>A0A1N6EWA2_9GAMM</name>
<proteinExistence type="predicted"/>
<reference evidence="3 4" key="1">
    <citation type="submission" date="2016-11" db="EMBL/GenBank/DDBJ databases">
        <authorList>
            <person name="Jaros S."/>
            <person name="Januszkiewicz K."/>
            <person name="Wedrychowicz H."/>
        </authorList>
    </citation>
    <scope>NUCLEOTIDE SEQUENCE [LARGE SCALE GENOMIC DNA]</scope>
    <source>
        <strain evidence="3 4">ACAM 239</strain>
    </source>
</reference>
<accession>A0A1N6EWA2</accession>
<feature type="compositionally biased region" description="Basic and acidic residues" evidence="1">
    <location>
        <begin position="261"/>
        <end position="271"/>
    </location>
</feature>